<feature type="transmembrane region" description="Helical" evidence="1">
    <location>
        <begin position="12"/>
        <end position="35"/>
    </location>
</feature>
<feature type="transmembrane region" description="Helical" evidence="1">
    <location>
        <begin position="83"/>
        <end position="104"/>
    </location>
</feature>
<evidence type="ECO:0000256" key="1">
    <source>
        <dbReference type="SAM" id="Phobius"/>
    </source>
</evidence>
<feature type="transmembrane region" description="Helical" evidence="1">
    <location>
        <begin position="47"/>
        <end position="71"/>
    </location>
</feature>
<organism evidence="3 4">
    <name type="scientific">Obba rivulosa</name>
    <dbReference type="NCBI Taxonomy" id="1052685"/>
    <lineage>
        <taxon>Eukaryota</taxon>
        <taxon>Fungi</taxon>
        <taxon>Dikarya</taxon>
        <taxon>Basidiomycota</taxon>
        <taxon>Agaricomycotina</taxon>
        <taxon>Agaricomycetes</taxon>
        <taxon>Polyporales</taxon>
        <taxon>Gelatoporiaceae</taxon>
        <taxon>Obba</taxon>
    </lineage>
</organism>
<dbReference type="AlphaFoldDB" id="A0A8E2DN57"/>
<protein>
    <recommendedName>
        <fullName evidence="2">DUF6534 domain-containing protein</fullName>
    </recommendedName>
</protein>
<dbReference type="InterPro" id="IPR045339">
    <property type="entry name" value="DUF6534"/>
</dbReference>
<feature type="transmembrane region" description="Helical" evidence="1">
    <location>
        <begin position="153"/>
        <end position="177"/>
    </location>
</feature>
<feature type="domain" description="DUF6534" evidence="2">
    <location>
        <begin position="164"/>
        <end position="250"/>
    </location>
</feature>
<reference evidence="3 4" key="1">
    <citation type="submission" date="2016-07" db="EMBL/GenBank/DDBJ databases">
        <title>Draft genome of the white-rot fungus Obba rivulosa 3A-2.</title>
        <authorList>
            <consortium name="DOE Joint Genome Institute"/>
            <person name="Miettinen O."/>
            <person name="Riley R."/>
            <person name="Acob R."/>
            <person name="Barry K."/>
            <person name="Cullen D."/>
            <person name="De Vries R."/>
            <person name="Hainaut M."/>
            <person name="Hatakka A."/>
            <person name="Henrissat B."/>
            <person name="Hilden K."/>
            <person name="Kuo R."/>
            <person name="Labutti K."/>
            <person name="Lipzen A."/>
            <person name="Makela M.R."/>
            <person name="Sandor L."/>
            <person name="Spatafora J.W."/>
            <person name="Grigoriev I.V."/>
            <person name="Hibbett D.S."/>
        </authorList>
    </citation>
    <scope>NUCLEOTIDE SEQUENCE [LARGE SCALE GENOMIC DNA]</scope>
    <source>
        <strain evidence="3 4">3A-2</strain>
    </source>
</reference>
<feature type="transmembrane region" description="Helical" evidence="1">
    <location>
        <begin position="116"/>
        <end position="138"/>
    </location>
</feature>
<sequence length="315" mass="34606">MVSLTTDNTLGAVLIGVIVSAVLYGVTTVQTYIYYERNVADPVYLKLAIFVLWLLNTLHEVLITDTLYTYAISEFGHLDKLNIWSLVAHIPVAGTADCLIRCLFCLRVWKLSDKNWYPTIPVLFSIFTSLAGGIALFAKCLSSNNLGAFGTVSWVIVCAFGSDVVSDILLASSLFAILRNRRTGFQSTDSVIRSIMLYSIGVALLTTLSSILCVVMYITMPRTLIFIAVYFVVPGILMNSLLVGYNSREHLRHTIMRAGELITIPISDGCSLHIRTPPDAAEDVQAHSHSGDDPKMYPIDAGLSMRIVCETINVA</sequence>
<feature type="transmembrane region" description="Helical" evidence="1">
    <location>
        <begin position="224"/>
        <end position="245"/>
    </location>
</feature>
<name>A0A8E2DN57_9APHY</name>
<keyword evidence="1" id="KW-1133">Transmembrane helix</keyword>
<keyword evidence="1" id="KW-0472">Membrane</keyword>
<dbReference type="Pfam" id="PF20152">
    <property type="entry name" value="DUF6534"/>
    <property type="match status" value="1"/>
</dbReference>
<keyword evidence="4" id="KW-1185">Reference proteome</keyword>
<accession>A0A8E2DN57</accession>
<evidence type="ECO:0000313" key="3">
    <source>
        <dbReference type="EMBL" id="OCH89008.1"/>
    </source>
</evidence>
<evidence type="ECO:0000259" key="2">
    <source>
        <dbReference type="Pfam" id="PF20152"/>
    </source>
</evidence>
<dbReference type="OrthoDB" id="2791454at2759"/>
<dbReference type="EMBL" id="KV722437">
    <property type="protein sequence ID" value="OCH89008.1"/>
    <property type="molecule type" value="Genomic_DNA"/>
</dbReference>
<proteinExistence type="predicted"/>
<dbReference type="PANTHER" id="PTHR40465:SF1">
    <property type="entry name" value="DUF6534 DOMAIN-CONTAINING PROTEIN"/>
    <property type="match status" value="1"/>
</dbReference>
<dbReference type="Proteomes" id="UP000250043">
    <property type="component" value="Unassembled WGS sequence"/>
</dbReference>
<evidence type="ECO:0000313" key="4">
    <source>
        <dbReference type="Proteomes" id="UP000250043"/>
    </source>
</evidence>
<gene>
    <name evidence="3" type="ORF">OBBRIDRAFT_43375</name>
</gene>
<feature type="transmembrane region" description="Helical" evidence="1">
    <location>
        <begin position="197"/>
        <end position="218"/>
    </location>
</feature>
<dbReference type="PANTHER" id="PTHR40465">
    <property type="entry name" value="CHROMOSOME 1, WHOLE GENOME SHOTGUN SEQUENCE"/>
    <property type="match status" value="1"/>
</dbReference>
<keyword evidence="1" id="KW-0812">Transmembrane</keyword>